<evidence type="ECO:0000313" key="17">
    <source>
        <dbReference type="EMBL" id="APG76079.1"/>
    </source>
</evidence>
<evidence type="ECO:0000256" key="12">
    <source>
        <dbReference type="ARBA" id="ARBA00023134"/>
    </source>
</evidence>
<dbReference type="EMBL" id="KX883000">
    <property type="protein sequence ID" value="APG76079.1"/>
    <property type="molecule type" value="Genomic_RNA"/>
</dbReference>
<evidence type="ECO:0000256" key="14">
    <source>
        <dbReference type="ARBA" id="ARBA00032403"/>
    </source>
</evidence>
<dbReference type="PROSITE" id="PS50524">
    <property type="entry name" value="RDRP_DSRNA_BIR"/>
    <property type="match status" value="1"/>
</dbReference>
<evidence type="ECO:0000256" key="1">
    <source>
        <dbReference type="ARBA" id="ARBA00004328"/>
    </source>
</evidence>
<evidence type="ECO:0000256" key="4">
    <source>
        <dbReference type="ARBA" id="ARBA00022412"/>
    </source>
</evidence>
<dbReference type="Gene3D" id="3.90.1730.10">
    <property type="entry name" value="Infectious bursal virus vp1 polymerase domain"/>
    <property type="match status" value="2"/>
</dbReference>
<feature type="domain" description="Birnavirus RNA-directed RNA polymerase palm" evidence="15">
    <location>
        <begin position="348"/>
        <end position="586"/>
    </location>
</feature>
<dbReference type="GO" id="GO:0003968">
    <property type="term" value="F:RNA-directed RNA polymerase activity"/>
    <property type="evidence" value="ECO:0007669"/>
    <property type="project" value="UniProtKB-KW"/>
</dbReference>
<organism evidence="17">
    <name type="scientific">Jingmen birna-like virus</name>
    <dbReference type="NCBI Taxonomy" id="1923347"/>
    <lineage>
        <taxon>Viruses</taxon>
        <taxon>Riboviria</taxon>
    </lineage>
</organism>
<evidence type="ECO:0000259" key="15">
    <source>
        <dbReference type="Pfam" id="PF04197"/>
    </source>
</evidence>
<dbReference type="InterPro" id="IPR046752">
    <property type="entry name" value="Birnavirus_RdRp_thumb"/>
</dbReference>
<keyword evidence="10" id="KW-0946">Virion</keyword>
<evidence type="ECO:0000256" key="11">
    <source>
        <dbReference type="ARBA" id="ARBA00022953"/>
    </source>
</evidence>
<keyword evidence="6" id="KW-0597">Phosphoprotein</keyword>
<evidence type="ECO:0000259" key="16">
    <source>
        <dbReference type="Pfam" id="PF20488"/>
    </source>
</evidence>
<proteinExistence type="predicted"/>
<comment type="function">
    <text evidence="13">RNA-dependent RNA polymerase which is found both free and covalently attached to the genomic RNA. May also contain guanylyl and methyl transferase activities.</text>
</comment>
<dbReference type="InterPro" id="IPR043502">
    <property type="entry name" value="DNA/RNA_pol_sf"/>
</dbReference>
<keyword evidence="9" id="KW-0547">Nucleotide-binding</keyword>
<dbReference type="SUPFAM" id="SSF56672">
    <property type="entry name" value="DNA/RNA polymerases"/>
    <property type="match status" value="1"/>
</dbReference>
<evidence type="ECO:0000256" key="9">
    <source>
        <dbReference type="ARBA" id="ARBA00022741"/>
    </source>
</evidence>
<dbReference type="GO" id="GO:0019079">
    <property type="term" value="P:viral genome replication"/>
    <property type="evidence" value="ECO:0007669"/>
    <property type="project" value="InterPro"/>
</dbReference>
<keyword evidence="7" id="KW-0808">Transferase</keyword>
<evidence type="ECO:0000256" key="2">
    <source>
        <dbReference type="ARBA" id="ARBA00011314"/>
    </source>
</evidence>
<evidence type="ECO:0000256" key="3">
    <source>
        <dbReference type="ARBA" id="ARBA00012494"/>
    </source>
</evidence>
<dbReference type="InterPro" id="IPR046812">
    <property type="entry name" value="Birnavirus_RdRp_palm_sf"/>
</dbReference>
<feature type="domain" description="RNA-directed RNA polymerase thumb" evidence="16">
    <location>
        <begin position="602"/>
        <end position="717"/>
    </location>
</feature>
<dbReference type="GO" id="GO:0044423">
    <property type="term" value="C:virion component"/>
    <property type="evidence" value="ECO:0007669"/>
    <property type="project" value="UniProtKB-KW"/>
</dbReference>
<evidence type="ECO:0000256" key="8">
    <source>
        <dbReference type="ARBA" id="ARBA00022695"/>
    </source>
</evidence>
<keyword evidence="11" id="KW-0693">Viral RNA replication</keyword>
<feature type="domain" description="Birnavirus RNA-directed RNA polymerase palm" evidence="15">
    <location>
        <begin position="43"/>
        <end position="295"/>
    </location>
</feature>
<keyword evidence="17" id="KW-0696">RNA-directed RNA polymerase</keyword>
<name>A0A1L3KFK5_9VIRU</name>
<comment type="subcellular location">
    <subcellularLocation>
        <location evidence="1">Virion</location>
    </subcellularLocation>
</comment>
<dbReference type="InterPro" id="IPR007100">
    <property type="entry name" value="Birnavirus_RdRp_palm"/>
</dbReference>
<protein>
    <recommendedName>
        <fullName evidence="4">RNA-directed RNA polymerase</fullName>
        <ecNumber evidence="3">2.7.7.48</ecNumber>
    </recommendedName>
    <alternativeName>
        <fullName evidence="14">Protein VP1</fullName>
    </alternativeName>
</protein>
<dbReference type="GO" id="GO:0005525">
    <property type="term" value="F:GTP binding"/>
    <property type="evidence" value="ECO:0007669"/>
    <property type="project" value="UniProtKB-KW"/>
</dbReference>
<dbReference type="Pfam" id="PF04197">
    <property type="entry name" value="Birna_RdRp_palm"/>
    <property type="match status" value="2"/>
</dbReference>
<evidence type="ECO:0000256" key="10">
    <source>
        <dbReference type="ARBA" id="ARBA00022844"/>
    </source>
</evidence>
<comment type="subunit">
    <text evidence="2">Interacts with VP3 in the cytoplasm.</text>
</comment>
<evidence type="ECO:0000256" key="13">
    <source>
        <dbReference type="ARBA" id="ARBA00024712"/>
    </source>
</evidence>
<accession>A0A1L3KFK5</accession>
<sequence length="973" mass="109503">MSNLFSDASTRETVTNLLRRQFPEAGIPVTERTGAKKLIADLMKTVVPPEVKPFSNQELEELISHFGLTVFKPLDIPELVDVKLETLGKQLPQLLGLPPLTTLKLPLSTKRARLPVYHPTYKIYEPDVGLATLAVNILVGKHQALELTTQEFEAQLEPILTTLATTRYGSGSLRGQLNRLSKNYEVALGLDGYHRNKNLPQQGYNLDQVVKLLEVTLPLYSPSKSSFPLLFSPTQYLLTEEEQQEVGLTDLLPPIKPKKAAGLPYVGKTKGQTLAENLLLADIFYWSVASTLKSALQQGSTLANFFGTLRSKIVDQALEGLGNPTQRLEAKQEALTHWRRMVDRVTSKDTLNHLIANDFWYLGCGLLCPKAEQYKIATWEDKTRNIFAAPTPSYILGAKISDEVLQNSYNTLNNPATPSLYKVNFLQGGMDLFVRTLLESTGNLAYLYADNIYIYYEAEDTWYSIDLAKGEANATQSHVSAVGYYLLTRGWVTQDAKPLFNKTWAYIALKVLPDFFCNTRVLLGPAQLYWPGQGSGIPWTFLVNHLISTLIWDTWMKRGQPSPASDDFLKVMPELLGIDYKVEKAVPNFKETLKLLPETGAILPADLLGWDITFLPKYGYVPILAAGRLFPSIFCPKTDISKQTTKYLAANVARRAMNHAMGGWYYPAIAEALLDQMNSYLQRLEAALPAKEELYGQLEQAIKESDFGNYYEVASLDVERILSTDWQKTFFAPLPRPEYQSYYFRSGSNTPGLHTLRSSSHLQPDILLTLAEVLRLGPLRKFQERLARELDVPASQLDLAAGDFYKHYTEELSPIYQKEEAGTLQEADLRDLTEQARYIYDHVRKPVAYAFDVSDRKAYITERSKELVKASAILSLLPMLRKDLEEFLLDVPTELSSLEETMKIARQRPDIARPKLPPSLATNPLPALGLPTRARPGYLAQLHTGYDPVLQPTVSKTQKRRLTRKRAALRKLA</sequence>
<reference evidence="17" key="1">
    <citation type="journal article" date="2016" name="Nature">
        <title>Redefining the invertebrate RNA virosphere.</title>
        <authorList>
            <person name="Shi M."/>
            <person name="Lin X.D."/>
            <person name="Tian J.H."/>
            <person name="Chen L.J."/>
            <person name="Chen X."/>
            <person name="Li C.X."/>
            <person name="Qin X.C."/>
            <person name="Li J."/>
            <person name="Cao J.P."/>
            <person name="Eden J.S."/>
            <person name="Buchmann J."/>
            <person name="Wang W."/>
            <person name="Xu J."/>
            <person name="Holmes E.C."/>
            <person name="Zhang Y.Z."/>
        </authorList>
    </citation>
    <scope>NUCLEOTIDE SEQUENCE</scope>
    <source>
        <strain evidence="17">JMYJCC68862</strain>
    </source>
</reference>
<dbReference type="Pfam" id="PF20488">
    <property type="entry name" value="Birna_VP1_thumb"/>
    <property type="match status" value="1"/>
</dbReference>
<evidence type="ECO:0000256" key="6">
    <source>
        <dbReference type="ARBA" id="ARBA00022553"/>
    </source>
</evidence>
<evidence type="ECO:0000256" key="5">
    <source>
        <dbReference type="ARBA" id="ARBA00022520"/>
    </source>
</evidence>
<keyword evidence="8" id="KW-0548">Nucleotidyltransferase</keyword>
<keyword evidence="5" id="KW-0191">Covalent protein-RNA linkage</keyword>
<dbReference type="EC" id="2.7.7.48" evidence="3"/>
<evidence type="ECO:0000256" key="7">
    <source>
        <dbReference type="ARBA" id="ARBA00022679"/>
    </source>
</evidence>
<keyword evidence="12" id="KW-0342">GTP-binding</keyword>